<feature type="compositionally biased region" description="Acidic residues" evidence="1">
    <location>
        <begin position="97"/>
        <end position="116"/>
    </location>
</feature>
<evidence type="ECO:0000256" key="2">
    <source>
        <dbReference type="SAM" id="Phobius"/>
    </source>
</evidence>
<gene>
    <name evidence="4" type="ORF">LAMO00422_LOCUS22113</name>
</gene>
<feature type="signal peptide" evidence="3">
    <location>
        <begin position="1"/>
        <end position="23"/>
    </location>
</feature>
<protein>
    <recommendedName>
        <fullName evidence="5">Glycerophosphocholine acyltransferase 1</fullName>
    </recommendedName>
</protein>
<organism evidence="4">
    <name type="scientific">Amorphochlora amoebiformis</name>
    <dbReference type="NCBI Taxonomy" id="1561963"/>
    <lineage>
        <taxon>Eukaryota</taxon>
        <taxon>Sar</taxon>
        <taxon>Rhizaria</taxon>
        <taxon>Cercozoa</taxon>
        <taxon>Chlorarachniophyceae</taxon>
        <taxon>Amorphochlora</taxon>
    </lineage>
</organism>
<feature type="transmembrane region" description="Helical" evidence="2">
    <location>
        <begin position="135"/>
        <end position="154"/>
    </location>
</feature>
<feature type="chain" id="PRO_5031287181" description="Glycerophosphocholine acyltransferase 1" evidence="3">
    <location>
        <begin position="24"/>
        <end position="220"/>
    </location>
</feature>
<keyword evidence="2" id="KW-0472">Membrane</keyword>
<reference evidence="4" key="1">
    <citation type="submission" date="2021-01" db="EMBL/GenBank/DDBJ databases">
        <authorList>
            <person name="Corre E."/>
            <person name="Pelletier E."/>
            <person name="Niang G."/>
            <person name="Scheremetjew M."/>
            <person name="Finn R."/>
            <person name="Kale V."/>
            <person name="Holt S."/>
            <person name="Cochrane G."/>
            <person name="Meng A."/>
            <person name="Brown T."/>
            <person name="Cohen L."/>
        </authorList>
    </citation>
    <scope>NUCLEOTIDE SEQUENCE</scope>
    <source>
        <strain evidence="4">CCMP2058</strain>
    </source>
</reference>
<evidence type="ECO:0000256" key="3">
    <source>
        <dbReference type="SAM" id="SignalP"/>
    </source>
</evidence>
<dbReference type="AlphaFoldDB" id="A0A7S0H671"/>
<feature type="transmembrane region" description="Helical" evidence="2">
    <location>
        <begin position="161"/>
        <end position="182"/>
    </location>
</feature>
<evidence type="ECO:0008006" key="5">
    <source>
        <dbReference type="Google" id="ProtNLM"/>
    </source>
</evidence>
<evidence type="ECO:0000256" key="1">
    <source>
        <dbReference type="SAM" id="MobiDB-lite"/>
    </source>
</evidence>
<keyword evidence="3" id="KW-0732">Signal</keyword>
<sequence>MPVHGSLALSLFLLGSMTSCTPSTRFASQKTNSLHRISLTQRPLRLLTERPHSERHALPPAHIRSPIAGSWRNAHHTSRRMVTRQLVVKSDNKTAEMAEEEADDSSEEEDEEDGEEANWLDVIKDELGIEEEKPYIAIFTFLLGWTLAAGFHFALTRDSPVYFLVYFVYNPIKWLFKLAYAWRMGLPRPDFFDAADSDLFLQHKLDPSIPRIHYEPLMGY</sequence>
<evidence type="ECO:0000313" key="4">
    <source>
        <dbReference type="EMBL" id="CAD8463152.1"/>
    </source>
</evidence>
<proteinExistence type="predicted"/>
<keyword evidence="2" id="KW-0812">Transmembrane</keyword>
<keyword evidence="2" id="KW-1133">Transmembrane helix</keyword>
<accession>A0A7S0H671</accession>
<dbReference type="EMBL" id="HBEM01032366">
    <property type="protein sequence ID" value="CAD8463152.1"/>
    <property type="molecule type" value="Transcribed_RNA"/>
</dbReference>
<name>A0A7S0H671_9EUKA</name>
<feature type="region of interest" description="Disordered" evidence="1">
    <location>
        <begin position="92"/>
        <end position="116"/>
    </location>
</feature>